<dbReference type="InterPro" id="IPR024058">
    <property type="entry name" value="Cyt-f_TM"/>
</dbReference>
<feature type="binding site" description="covalent" evidence="18 19">
    <location>
        <position position="54"/>
    </location>
    <ligand>
        <name>heme</name>
        <dbReference type="ChEBI" id="CHEBI:30413"/>
    </ligand>
</feature>
<evidence type="ECO:0000256" key="8">
    <source>
        <dbReference type="ARBA" id="ARBA00022692"/>
    </source>
</evidence>
<dbReference type="Pfam" id="PF01333">
    <property type="entry name" value="Apocytochr_F_C"/>
    <property type="match status" value="1"/>
</dbReference>
<dbReference type="RefSeq" id="YP_009496238.1">
    <property type="nucleotide sequence ID" value="NC_037998.1"/>
</dbReference>
<dbReference type="SUPFAM" id="SSF51246">
    <property type="entry name" value="Rudiment single hybrid motif"/>
    <property type="match status" value="1"/>
</dbReference>
<name>A0A2U9NNW2_9STRA</name>
<accession>A0A2U9NNW2</accession>
<dbReference type="EMBL" id="MG755796">
    <property type="protein sequence ID" value="AWT38810.1"/>
    <property type="molecule type" value="Genomic_DNA"/>
</dbReference>
<organism evidence="21">
    <name type="scientific">Guinardia striata</name>
    <dbReference type="NCBI Taxonomy" id="1514137"/>
    <lineage>
        <taxon>Eukaryota</taxon>
        <taxon>Sar</taxon>
        <taxon>Stramenopiles</taxon>
        <taxon>Ochrophyta</taxon>
        <taxon>Bacillariophyta</taxon>
        <taxon>Coscinodiscophyceae</taxon>
        <taxon>Rhizosoleniophycidae</taxon>
        <taxon>Rhizosoleniales</taxon>
        <taxon>Rhizosoleniaceae</taxon>
        <taxon>Guinardia</taxon>
    </lineage>
</organism>
<evidence type="ECO:0000313" key="21">
    <source>
        <dbReference type="EMBL" id="AWT38810.1"/>
    </source>
</evidence>
<dbReference type="AlphaFoldDB" id="A0A2U9NNW2"/>
<evidence type="ECO:0000256" key="18">
    <source>
        <dbReference type="HAMAP-Rule" id="MF_00610"/>
    </source>
</evidence>
<keyword evidence="13 18" id="KW-0408">Iron</keyword>
<keyword evidence="7 18" id="KW-0349">Heme</keyword>
<evidence type="ECO:0000256" key="14">
    <source>
        <dbReference type="ARBA" id="ARBA00023078"/>
    </source>
</evidence>
<evidence type="ECO:0000256" key="11">
    <source>
        <dbReference type="ARBA" id="ARBA00022982"/>
    </source>
</evidence>
<dbReference type="GO" id="GO:0020037">
    <property type="term" value="F:heme binding"/>
    <property type="evidence" value="ECO:0007669"/>
    <property type="project" value="InterPro"/>
</dbReference>
<comment type="cofactor">
    <cofactor evidence="18 19">
        <name>heme</name>
        <dbReference type="ChEBI" id="CHEBI:30413"/>
    </cofactor>
    <text evidence="18 19">Binds 1 heme group covalently.</text>
</comment>
<evidence type="ECO:0000256" key="3">
    <source>
        <dbReference type="ARBA" id="ARBA00008923"/>
    </source>
</evidence>
<keyword evidence="21" id="KW-0150">Chloroplast</keyword>
<evidence type="ECO:0000256" key="12">
    <source>
        <dbReference type="ARBA" id="ARBA00022989"/>
    </source>
</evidence>
<evidence type="ECO:0000256" key="7">
    <source>
        <dbReference type="ARBA" id="ARBA00022617"/>
    </source>
</evidence>
<dbReference type="Gene3D" id="2.60.40.830">
    <property type="entry name" value="Cytochrome f large domain"/>
    <property type="match status" value="1"/>
</dbReference>
<keyword evidence="11 18" id="KW-0249">Electron transport</keyword>
<keyword evidence="8 18" id="KW-0812">Transmembrane</keyword>
<keyword evidence="6 18" id="KW-0602">Photosynthesis</keyword>
<keyword evidence="9 18" id="KW-0479">Metal-binding</keyword>
<evidence type="ECO:0000256" key="15">
    <source>
        <dbReference type="ARBA" id="ARBA00023136"/>
    </source>
</evidence>
<keyword evidence="10 18" id="KW-0732">Signal</keyword>
<evidence type="ECO:0000256" key="19">
    <source>
        <dbReference type="PIRSR" id="PIRSR602325-50"/>
    </source>
</evidence>
<evidence type="ECO:0000256" key="4">
    <source>
        <dbReference type="ARBA" id="ARBA00013528"/>
    </source>
</evidence>
<keyword evidence="5 18" id="KW-0813">Transport</keyword>
<keyword evidence="15 18" id="KW-0472">Membrane</keyword>
<dbReference type="SUPFAM" id="SSF49441">
    <property type="entry name" value="Cytochrome f, large domain"/>
    <property type="match status" value="1"/>
</dbReference>
<dbReference type="Gene3D" id="1.20.5.700">
    <property type="entry name" value="Single helix bin"/>
    <property type="match status" value="1"/>
</dbReference>
<evidence type="ECO:0000256" key="10">
    <source>
        <dbReference type="ARBA" id="ARBA00022729"/>
    </source>
</evidence>
<evidence type="ECO:0000256" key="1">
    <source>
        <dbReference type="ARBA" id="ARBA00003068"/>
    </source>
</evidence>
<dbReference type="PRINTS" id="PR00610">
    <property type="entry name" value="CYTOCHROMEF"/>
</dbReference>
<evidence type="ECO:0000256" key="17">
    <source>
        <dbReference type="ARBA" id="ARBA00060385"/>
    </source>
</evidence>
<dbReference type="InterPro" id="IPR024094">
    <property type="entry name" value="Cyt_f_lg_dom"/>
</dbReference>
<feature type="binding site" description="covalent" evidence="18 19">
    <location>
        <position position="51"/>
    </location>
    <ligand>
        <name>heme</name>
        <dbReference type="ChEBI" id="CHEBI:30413"/>
    </ligand>
</feature>
<dbReference type="GeneID" id="36958528"/>
<geneLocation type="chloroplast" evidence="21"/>
<dbReference type="InterPro" id="IPR036826">
    <property type="entry name" value="Cyt_f_lg_dom_sf"/>
</dbReference>
<proteinExistence type="inferred from homology"/>
<dbReference type="GO" id="GO:0009535">
    <property type="term" value="C:chloroplast thylakoid membrane"/>
    <property type="evidence" value="ECO:0007669"/>
    <property type="project" value="UniProtKB-SubCell"/>
</dbReference>
<keyword evidence="12 18" id="KW-1133">Transmembrane helix</keyword>
<dbReference type="SUPFAM" id="SSF103431">
    <property type="entry name" value="Cytochrome f subunit of the cytochrome b6f complex, transmembrane anchor"/>
    <property type="match status" value="1"/>
</dbReference>
<reference evidence="21" key="1">
    <citation type="journal article" date="2018" name="Adv. Bot. Res.">
        <title>Evolution of the Plastid Genomes in Diatoms.</title>
        <authorList>
            <person name="Yu M."/>
            <person name="Ashworth M.P."/>
            <person name="Hajrah N.H."/>
            <person name="Khiyami M.A."/>
            <person name="Sabir M.J."/>
            <person name="Alhebshi A.M."/>
            <person name="Al-Malki A.L."/>
            <person name="Sabir J.S.M."/>
            <person name="Theriot E.C."/>
            <person name="Jansen R.K."/>
        </authorList>
    </citation>
    <scope>NUCLEOTIDE SEQUENCE</scope>
</reference>
<dbReference type="GO" id="GO:0005506">
    <property type="term" value="F:iron ion binding"/>
    <property type="evidence" value="ECO:0007669"/>
    <property type="project" value="InterPro"/>
</dbReference>
<comment type="function">
    <text evidence="1 18">Component of the cytochrome b6-f complex, which mediates electron transfer between photosystem II (PSII) and photosystem I (PSI), cyclic electron flow around PSI, and state transitions.</text>
</comment>
<dbReference type="InterPro" id="IPR011054">
    <property type="entry name" value="Rudment_hybrid_motif"/>
</dbReference>
<feature type="signal peptide" evidence="18">
    <location>
        <begin position="1"/>
        <end position="30"/>
    </location>
</feature>
<feature type="domain" description="Cytochrome f large" evidence="20">
    <location>
        <begin position="31"/>
        <end position="185"/>
    </location>
</feature>
<evidence type="ECO:0000256" key="9">
    <source>
        <dbReference type="ARBA" id="ARBA00022723"/>
    </source>
</evidence>
<evidence type="ECO:0000256" key="13">
    <source>
        <dbReference type="ARBA" id="ARBA00023004"/>
    </source>
</evidence>
<dbReference type="InterPro" id="IPR002325">
    <property type="entry name" value="Cyt_f"/>
</dbReference>
<feature type="binding site" description="axial binding residue" evidence="18 19">
    <location>
        <position position="31"/>
    </location>
    <ligand>
        <name>heme</name>
        <dbReference type="ChEBI" id="CHEBI:30413"/>
    </ligand>
    <ligandPart>
        <name>Fe</name>
        <dbReference type="ChEBI" id="CHEBI:18248"/>
    </ligandPart>
</feature>
<dbReference type="GO" id="GO:0009055">
    <property type="term" value="F:electron transfer activity"/>
    <property type="evidence" value="ECO:0007669"/>
    <property type="project" value="UniProtKB-UniRule"/>
</dbReference>
<dbReference type="PANTHER" id="PTHR33288:SF10">
    <property type="entry name" value="CYTOCHROME F"/>
    <property type="match status" value="1"/>
</dbReference>
<evidence type="ECO:0000256" key="2">
    <source>
        <dbReference type="ARBA" id="ARBA00004167"/>
    </source>
</evidence>
<dbReference type="PROSITE" id="PS51010">
    <property type="entry name" value="CYTF"/>
    <property type="match status" value="1"/>
</dbReference>
<feature type="binding site" description="axial binding residue" evidence="18 19">
    <location>
        <position position="55"/>
    </location>
    <ligand>
        <name>heme</name>
        <dbReference type="ChEBI" id="CHEBI:30413"/>
    </ligand>
    <ligandPart>
        <name>Fe</name>
        <dbReference type="ChEBI" id="CHEBI:18248"/>
    </ligandPart>
</feature>
<comment type="similarity">
    <text evidence="3 18">Belongs to the cytochrome f family.</text>
</comment>
<evidence type="ECO:0000256" key="5">
    <source>
        <dbReference type="ARBA" id="ARBA00022448"/>
    </source>
</evidence>
<dbReference type="HAMAP" id="MF_00610">
    <property type="entry name" value="Cytb6_f_cytF"/>
    <property type="match status" value="1"/>
</dbReference>
<evidence type="ECO:0000259" key="20">
    <source>
        <dbReference type="Pfam" id="PF16639"/>
    </source>
</evidence>
<feature type="chain" id="PRO_5016186778" description="Cytochrome f" evidence="18">
    <location>
        <begin position="31"/>
        <end position="314"/>
    </location>
</feature>
<sequence length="314" mass="33715" precursor="true">MATNKFFKSLLFTLTIAISLFGFCIEDSSAYPVFAQQGYANPRAANGKLACANCHLNQKAIEIEAPQAVLPNSVFEVEIKVPYDTSRKQVGANGKKADLNVGGILILPKGFKLAAKSQISDEIKAKNKGVFISPYSTEYDNILVVGPIAGKTHQELIFPVVAPDPEKDSSVKYLTYPMYAGGNRGRGQVYPTGEKSNVNAFGATQAGQISEIVTTEKGEANITIVSSAGTTTSQTVPAGLTLLVKQGDVVKADQPLNIDPNAGGFGQEETEIVLQKSARIVGYLAFCFCVLLTQILLILKKKQFEKVQAAELNF</sequence>
<protein>
    <recommendedName>
        <fullName evidence="4 18">Cytochrome f</fullName>
    </recommendedName>
</protein>
<dbReference type="FunFam" id="1.20.5.700:FF:000001">
    <property type="entry name" value="Cytochrome f"/>
    <property type="match status" value="1"/>
</dbReference>
<evidence type="ECO:0000256" key="16">
    <source>
        <dbReference type="ARBA" id="ARBA00025834"/>
    </source>
</evidence>
<dbReference type="Gene3D" id="2.40.50.100">
    <property type="match status" value="1"/>
</dbReference>
<feature type="transmembrane region" description="Helical" evidence="18">
    <location>
        <begin position="280"/>
        <end position="299"/>
    </location>
</feature>
<gene>
    <name evidence="18 21" type="primary">petA</name>
</gene>
<keyword evidence="14 18" id="KW-0793">Thylakoid</keyword>
<dbReference type="PANTHER" id="PTHR33288">
    <property type="match status" value="1"/>
</dbReference>
<dbReference type="GO" id="GO:0015979">
    <property type="term" value="P:photosynthesis"/>
    <property type="evidence" value="ECO:0007669"/>
    <property type="project" value="UniProtKB-UniRule"/>
</dbReference>
<comment type="subcellular location">
    <subcellularLocation>
        <location evidence="2">Membrane</location>
        <topology evidence="2">Single-pass membrane protein</topology>
    </subcellularLocation>
    <subcellularLocation>
        <location evidence="18">Plastid</location>
        <location evidence="18">Chloroplast thylakoid membrane</location>
        <topology evidence="18">Single-pass membrane protein</topology>
    </subcellularLocation>
    <subcellularLocation>
        <location evidence="17">Thylakoid</location>
    </subcellularLocation>
</comment>
<keyword evidence="21" id="KW-0934">Plastid</keyword>
<evidence type="ECO:0000256" key="6">
    <source>
        <dbReference type="ARBA" id="ARBA00022531"/>
    </source>
</evidence>
<comment type="subunit">
    <text evidence="16 18">The 4 large subunits of the cytochrome b6-f complex are cytochrome b6, subunit IV (17 kDa polypeptide, PetD), cytochrome f and the Rieske protein, while the 4 small subunits are PetG, PetL, PetM and PetN. The complex functions as a dimer.</text>
</comment>
<dbReference type="Pfam" id="PF16639">
    <property type="entry name" value="Apocytochr_F_N"/>
    <property type="match status" value="1"/>
</dbReference>